<dbReference type="Proteomes" id="UP000268823">
    <property type="component" value="Unassembled WGS sequence"/>
</dbReference>
<dbReference type="EMBL" id="QWIR01000036">
    <property type="protein sequence ID" value="RMY91802.1"/>
    <property type="molecule type" value="Genomic_DNA"/>
</dbReference>
<name>A0A3M7FSK9_HORWE</name>
<organism evidence="2 3">
    <name type="scientific">Hortaea werneckii</name>
    <name type="common">Black yeast</name>
    <name type="synonym">Cladosporium werneckii</name>
    <dbReference type="NCBI Taxonomy" id="91943"/>
    <lineage>
        <taxon>Eukaryota</taxon>
        <taxon>Fungi</taxon>
        <taxon>Dikarya</taxon>
        <taxon>Ascomycota</taxon>
        <taxon>Pezizomycotina</taxon>
        <taxon>Dothideomycetes</taxon>
        <taxon>Dothideomycetidae</taxon>
        <taxon>Mycosphaerellales</taxon>
        <taxon>Teratosphaeriaceae</taxon>
        <taxon>Hortaea</taxon>
    </lineage>
</organism>
<sequence>MPRGGYDSTYLPKAPKAFGPQRPSPPSSTPSTPPSPSSPSSKMTIASDKNPVSLRGLTVNVGRYEYDVVIPALPFDGSGNSNNVADRPRDVLKTAKRIQNAPD</sequence>
<feature type="region of interest" description="Disordered" evidence="1">
    <location>
        <begin position="1"/>
        <end position="51"/>
    </location>
</feature>
<evidence type="ECO:0000256" key="1">
    <source>
        <dbReference type="SAM" id="MobiDB-lite"/>
    </source>
</evidence>
<dbReference type="AlphaFoldDB" id="A0A3M7FSK9"/>
<evidence type="ECO:0000313" key="3">
    <source>
        <dbReference type="Proteomes" id="UP000268823"/>
    </source>
</evidence>
<reference evidence="2 3" key="1">
    <citation type="journal article" date="2018" name="BMC Genomics">
        <title>Genomic evidence for intraspecific hybridization in a clonal and extremely halotolerant yeast.</title>
        <authorList>
            <person name="Gostincar C."/>
            <person name="Stajich J.E."/>
            <person name="Zupancic J."/>
            <person name="Zalar P."/>
            <person name="Gunde-Cimerman N."/>
        </authorList>
    </citation>
    <scope>NUCLEOTIDE SEQUENCE [LARGE SCALE GENOMIC DNA]</scope>
    <source>
        <strain evidence="2 3">EXF-2788</strain>
    </source>
</reference>
<dbReference type="OrthoDB" id="3819736at2759"/>
<accession>A0A3M7FSK9</accession>
<evidence type="ECO:0000313" key="2">
    <source>
        <dbReference type="EMBL" id="RMY91802.1"/>
    </source>
</evidence>
<proteinExistence type="predicted"/>
<gene>
    <name evidence="2" type="ORF">D0861_02863</name>
</gene>
<feature type="region of interest" description="Disordered" evidence="1">
    <location>
        <begin position="73"/>
        <end position="103"/>
    </location>
</feature>
<protein>
    <submittedName>
        <fullName evidence="2">Uncharacterized protein</fullName>
    </submittedName>
</protein>
<comment type="caution">
    <text evidence="2">The sequence shown here is derived from an EMBL/GenBank/DDBJ whole genome shotgun (WGS) entry which is preliminary data.</text>
</comment>
<feature type="compositionally biased region" description="Pro residues" evidence="1">
    <location>
        <begin position="22"/>
        <end position="37"/>
    </location>
</feature>